<dbReference type="CDD" id="cd00087">
    <property type="entry name" value="FReD"/>
    <property type="match status" value="1"/>
</dbReference>
<dbReference type="EnsemblMetazoa" id="CapteT166059">
    <property type="protein sequence ID" value="CapteP166059"/>
    <property type="gene ID" value="CapteG166059"/>
</dbReference>
<dbReference type="EMBL" id="KB291799">
    <property type="protein sequence ID" value="ELU18722.1"/>
    <property type="molecule type" value="Genomic_DNA"/>
</dbReference>
<sequence>MKTPIAIPVYCDMTTDGGGWTVFQRRFDGSQNFILNWADYKVGFGDLYNEFWLGNDFISLLTSEQPQQLRVDLEDFEEGAKYAKYSKFSVAPSHDRYRLHVSGYSGDAGDSLSYQSGSQFSTADADNDSHASHCANVYPGAWWYKGCIKSLLNGEYFPDGTPSKAHTGIYWRDWRGSSYSLKASRMMFKPTTD</sequence>
<dbReference type="SMART" id="SM00186">
    <property type="entry name" value="FBG"/>
    <property type="match status" value="1"/>
</dbReference>
<dbReference type="NCBIfam" id="NF040941">
    <property type="entry name" value="GGGWT_bact"/>
    <property type="match status" value="1"/>
</dbReference>
<dbReference type="FunFam" id="3.90.215.10:FF:000001">
    <property type="entry name" value="Tenascin isoform 1"/>
    <property type="match status" value="1"/>
</dbReference>
<dbReference type="OrthoDB" id="6345539at2759"/>
<dbReference type="InterPro" id="IPR014716">
    <property type="entry name" value="Fibrinogen_a/b/g_C_1"/>
</dbReference>
<proteinExistence type="predicted"/>
<dbReference type="InterPro" id="IPR050373">
    <property type="entry name" value="Fibrinogen_C-term_domain"/>
</dbReference>
<gene>
    <name evidence="3" type="ORF">CAPTEDRAFT_166059</name>
</gene>
<reference evidence="4" key="3">
    <citation type="submission" date="2015-06" db="UniProtKB">
        <authorList>
            <consortium name="EnsemblMetazoa"/>
        </authorList>
    </citation>
    <scope>IDENTIFICATION</scope>
</reference>
<dbReference type="PANTHER" id="PTHR19143:SF394">
    <property type="entry name" value="ANGIOPOIETIN-RELATED PROTEIN 3-LIKE"/>
    <property type="match status" value="1"/>
</dbReference>
<dbReference type="HOGENOM" id="CLU_038628_6_0_1"/>
<dbReference type="PANTHER" id="PTHR19143">
    <property type="entry name" value="FIBRINOGEN/TENASCIN/ANGIOPOEITIN"/>
    <property type="match status" value="1"/>
</dbReference>
<dbReference type="STRING" id="283909.R7VJH4"/>
<dbReference type="EMBL" id="AMQN01000502">
    <property type="status" value="NOT_ANNOTATED_CDS"/>
    <property type="molecule type" value="Genomic_DNA"/>
</dbReference>
<dbReference type="Pfam" id="PF00147">
    <property type="entry name" value="Fibrinogen_C"/>
    <property type="match status" value="1"/>
</dbReference>
<dbReference type="Proteomes" id="UP000014760">
    <property type="component" value="Unassembled WGS sequence"/>
</dbReference>
<dbReference type="PROSITE" id="PS00514">
    <property type="entry name" value="FIBRINOGEN_C_1"/>
    <property type="match status" value="1"/>
</dbReference>
<feature type="domain" description="Fibrinogen C-terminal" evidence="2">
    <location>
        <begin position="1"/>
        <end position="192"/>
    </location>
</feature>
<dbReference type="PROSITE" id="PS51406">
    <property type="entry name" value="FIBRINOGEN_C_2"/>
    <property type="match status" value="1"/>
</dbReference>
<evidence type="ECO:0000259" key="2">
    <source>
        <dbReference type="PROSITE" id="PS51406"/>
    </source>
</evidence>
<dbReference type="SUPFAM" id="SSF56496">
    <property type="entry name" value="Fibrinogen C-terminal domain-like"/>
    <property type="match status" value="1"/>
</dbReference>
<accession>R7VJH4</accession>
<keyword evidence="1" id="KW-1015">Disulfide bond</keyword>
<evidence type="ECO:0000256" key="1">
    <source>
        <dbReference type="ARBA" id="ARBA00023157"/>
    </source>
</evidence>
<dbReference type="Gene3D" id="3.90.215.10">
    <property type="entry name" value="Gamma Fibrinogen, chain A, domain 1"/>
    <property type="match status" value="1"/>
</dbReference>
<dbReference type="GO" id="GO:0005615">
    <property type="term" value="C:extracellular space"/>
    <property type="evidence" value="ECO:0007669"/>
    <property type="project" value="TreeGrafter"/>
</dbReference>
<keyword evidence="5" id="KW-1185">Reference proteome</keyword>
<evidence type="ECO:0000313" key="4">
    <source>
        <dbReference type="EnsemblMetazoa" id="CapteP166059"/>
    </source>
</evidence>
<dbReference type="InterPro" id="IPR020837">
    <property type="entry name" value="Fibrinogen_CS"/>
</dbReference>
<organism evidence="3">
    <name type="scientific">Capitella teleta</name>
    <name type="common">Polychaete worm</name>
    <dbReference type="NCBI Taxonomy" id="283909"/>
    <lineage>
        <taxon>Eukaryota</taxon>
        <taxon>Metazoa</taxon>
        <taxon>Spiralia</taxon>
        <taxon>Lophotrochozoa</taxon>
        <taxon>Annelida</taxon>
        <taxon>Polychaeta</taxon>
        <taxon>Sedentaria</taxon>
        <taxon>Scolecida</taxon>
        <taxon>Capitellidae</taxon>
        <taxon>Capitella</taxon>
    </lineage>
</organism>
<dbReference type="InterPro" id="IPR002181">
    <property type="entry name" value="Fibrinogen_a/b/g_C_dom"/>
</dbReference>
<name>R7VJH4_CAPTE</name>
<dbReference type="OMA" id="GRGICWK"/>
<dbReference type="InterPro" id="IPR036056">
    <property type="entry name" value="Fibrinogen-like_C"/>
</dbReference>
<evidence type="ECO:0000313" key="3">
    <source>
        <dbReference type="EMBL" id="ELU18722.1"/>
    </source>
</evidence>
<reference evidence="5" key="1">
    <citation type="submission" date="2012-12" db="EMBL/GenBank/DDBJ databases">
        <authorList>
            <person name="Hellsten U."/>
            <person name="Grimwood J."/>
            <person name="Chapman J.A."/>
            <person name="Shapiro H."/>
            <person name="Aerts A."/>
            <person name="Otillar R.P."/>
            <person name="Terry A.Y."/>
            <person name="Boore J.L."/>
            <person name="Simakov O."/>
            <person name="Marletaz F."/>
            <person name="Cho S.-J."/>
            <person name="Edsinger-Gonzales E."/>
            <person name="Havlak P."/>
            <person name="Kuo D.-H."/>
            <person name="Larsson T."/>
            <person name="Lv J."/>
            <person name="Arendt D."/>
            <person name="Savage R."/>
            <person name="Osoegawa K."/>
            <person name="de Jong P."/>
            <person name="Lindberg D.R."/>
            <person name="Seaver E.C."/>
            <person name="Weisblat D.A."/>
            <person name="Putnam N.H."/>
            <person name="Grigoriev I.V."/>
            <person name="Rokhsar D.S."/>
        </authorList>
    </citation>
    <scope>NUCLEOTIDE SEQUENCE</scope>
    <source>
        <strain evidence="5">I ESC-2004</strain>
    </source>
</reference>
<protein>
    <recommendedName>
        <fullName evidence="2">Fibrinogen C-terminal domain-containing protein</fullName>
    </recommendedName>
</protein>
<reference evidence="3 5" key="2">
    <citation type="journal article" date="2013" name="Nature">
        <title>Insights into bilaterian evolution from three spiralian genomes.</title>
        <authorList>
            <person name="Simakov O."/>
            <person name="Marletaz F."/>
            <person name="Cho S.J."/>
            <person name="Edsinger-Gonzales E."/>
            <person name="Havlak P."/>
            <person name="Hellsten U."/>
            <person name="Kuo D.H."/>
            <person name="Larsson T."/>
            <person name="Lv J."/>
            <person name="Arendt D."/>
            <person name="Savage R."/>
            <person name="Osoegawa K."/>
            <person name="de Jong P."/>
            <person name="Grimwood J."/>
            <person name="Chapman J.A."/>
            <person name="Shapiro H."/>
            <person name="Aerts A."/>
            <person name="Otillar R.P."/>
            <person name="Terry A.Y."/>
            <person name="Boore J.L."/>
            <person name="Grigoriev I.V."/>
            <person name="Lindberg D.R."/>
            <person name="Seaver E.C."/>
            <person name="Weisblat D.A."/>
            <person name="Putnam N.H."/>
            <person name="Rokhsar D.S."/>
        </authorList>
    </citation>
    <scope>NUCLEOTIDE SEQUENCE</scope>
    <source>
        <strain evidence="3 5">I ESC-2004</strain>
    </source>
</reference>
<dbReference type="AlphaFoldDB" id="R7VJH4"/>
<evidence type="ECO:0000313" key="5">
    <source>
        <dbReference type="Proteomes" id="UP000014760"/>
    </source>
</evidence>